<dbReference type="InterPro" id="IPR011009">
    <property type="entry name" value="Kinase-like_dom_sf"/>
</dbReference>
<sequence length="408" mass="46723">MREKKIDQRWPSNASAFSTADHHTSVEIEEESLPNYHPNKYYPVRLGEVLNNRYQILAKLGYGVTSTVWFGRDLYDSNYVALKVYVTGQETNHELKIYERINSVSTAHPGKRFIRKLLNHFPIQGPHGRHTCLVHEPLGISSGELMQWIPGQAMTLEDLKPCIRQLLVILDFLRSEANVIHTDLQLKNPLLPAPDQQTLSSFEEAAVRTPSARKVLHDRTIYTSSRFPPSNGIPLLSDFGEARFGDEEHDEDIMPNVHRAPEVILKMKWDSKVDIWNIAMVAWDIVCPRTLFDGRNSDGIFDDRVHLAELVALLGPPPPEFRQKSKVSSVFWDESGNWTQSVPLPDTNLECLAAKIRGNDKQGFLRWLRTALQWNPADRPTALELLYDEWMMKGLNLRSSKPVKERDN</sequence>
<dbReference type="SUPFAM" id="SSF56112">
    <property type="entry name" value="Protein kinase-like (PK-like)"/>
    <property type="match status" value="1"/>
</dbReference>
<keyword evidence="12" id="KW-1185">Reference proteome</keyword>
<dbReference type="Pfam" id="PF00069">
    <property type="entry name" value="Pkinase"/>
    <property type="match status" value="1"/>
</dbReference>
<dbReference type="EMBL" id="MSFM01000017">
    <property type="protein sequence ID" value="PKX99962.1"/>
    <property type="molecule type" value="Genomic_DNA"/>
</dbReference>
<dbReference type="InterPro" id="IPR051334">
    <property type="entry name" value="SRPK"/>
</dbReference>
<dbReference type="GO" id="GO:0005524">
    <property type="term" value="F:ATP binding"/>
    <property type="evidence" value="ECO:0007669"/>
    <property type="project" value="UniProtKB-UniRule"/>
</dbReference>
<organism evidence="11 12">
    <name type="scientific">Aspergillus campestris (strain IBT 28561)</name>
    <dbReference type="NCBI Taxonomy" id="1392248"/>
    <lineage>
        <taxon>Eukaryota</taxon>
        <taxon>Fungi</taxon>
        <taxon>Dikarya</taxon>
        <taxon>Ascomycota</taxon>
        <taxon>Pezizomycotina</taxon>
        <taxon>Eurotiomycetes</taxon>
        <taxon>Eurotiomycetidae</taxon>
        <taxon>Eurotiales</taxon>
        <taxon>Aspergillaceae</taxon>
        <taxon>Aspergillus</taxon>
        <taxon>Aspergillus subgen. Circumdati</taxon>
    </lineage>
</organism>
<keyword evidence="4 9" id="KW-0547">Nucleotide-binding</keyword>
<evidence type="ECO:0000256" key="3">
    <source>
        <dbReference type="ARBA" id="ARBA00022679"/>
    </source>
</evidence>
<dbReference type="Gene3D" id="3.30.200.20">
    <property type="entry name" value="Phosphorylase Kinase, domain 1"/>
    <property type="match status" value="1"/>
</dbReference>
<evidence type="ECO:0000259" key="10">
    <source>
        <dbReference type="PROSITE" id="PS50011"/>
    </source>
</evidence>
<dbReference type="Gene3D" id="1.10.510.10">
    <property type="entry name" value="Transferase(Phosphotransferase) domain 1"/>
    <property type="match status" value="1"/>
</dbReference>
<keyword evidence="2" id="KW-0723">Serine/threonine-protein kinase</keyword>
<dbReference type="GO" id="GO:0050684">
    <property type="term" value="P:regulation of mRNA processing"/>
    <property type="evidence" value="ECO:0007669"/>
    <property type="project" value="TreeGrafter"/>
</dbReference>
<dbReference type="PROSITE" id="PS50011">
    <property type="entry name" value="PROTEIN_KINASE_DOM"/>
    <property type="match status" value="1"/>
</dbReference>
<evidence type="ECO:0000256" key="4">
    <source>
        <dbReference type="ARBA" id="ARBA00022741"/>
    </source>
</evidence>
<comment type="catalytic activity">
    <reaction evidence="7">
        <text>L-threonyl-[protein] + ATP = O-phospho-L-threonyl-[protein] + ADP + H(+)</text>
        <dbReference type="Rhea" id="RHEA:46608"/>
        <dbReference type="Rhea" id="RHEA-COMP:11060"/>
        <dbReference type="Rhea" id="RHEA-COMP:11605"/>
        <dbReference type="ChEBI" id="CHEBI:15378"/>
        <dbReference type="ChEBI" id="CHEBI:30013"/>
        <dbReference type="ChEBI" id="CHEBI:30616"/>
        <dbReference type="ChEBI" id="CHEBI:61977"/>
        <dbReference type="ChEBI" id="CHEBI:456216"/>
        <dbReference type="EC" id="2.7.11.1"/>
    </reaction>
</comment>
<feature type="domain" description="Protein kinase" evidence="10">
    <location>
        <begin position="54"/>
        <end position="391"/>
    </location>
</feature>
<dbReference type="SMART" id="SM00220">
    <property type="entry name" value="S_TKc"/>
    <property type="match status" value="1"/>
</dbReference>
<evidence type="ECO:0000313" key="11">
    <source>
        <dbReference type="EMBL" id="PKX99962.1"/>
    </source>
</evidence>
<evidence type="ECO:0000256" key="1">
    <source>
        <dbReference type="ARBA" id="ARBA00012513"/>
    </source>
</evidence>
<keyword evidence="3" id="KW-0808">Transferase</keyword>
<dbReference type="GO" id="GO:0005634">
    <property type="term" value="C:nucleus"/>
    <property type="evidence" value="ECO:0007669"/>
    <property type="project" value="TreeGrafter"/>
</dbReference>
<dbReference type="RefSeq" id="XP_024688557.1">
    <property type="nucleotide sequence ID" value="XM_024839696.1"/>
</dbReference>
<dbReference type="GO" id="GO:0004674">
    <property type="term" value="F:protein serine/threonine kinase activity"/>
    <property type="evidence" value="ECO:0007669"/>
    <property type="project" value="UniProtKB-KW"/>
</dbReference>
<dbReference type="AlphaFoldDB" id="A0A2I1CQR8"/>
<proteinExistence type="predicted"/>
<name>A0A2I1CQR8_ASPC2</name>
<evidence type="ECO:0000256" key="8">
    <source>
        <dbReference type="ARBA" id="ARBA00048679"/>
    </source>
</evidence>
<evidence type="ECO:0000313" key="12">
    <source>
        <dbReference type="Proteomes" id="UP000234254"/>
    </source>
</evidence>
<evidence type="ECO:0000256" key="9">
    <source>
        <dbReference type="PROSITE-ProRule" id="PRU10141"/>
    </source>
</evidence>
<reference evidence="11" key="1">
    <citation type="submission" date="2016-12" db="EMBL/GenBank/DDBJ databases">
        <title>The genomes of Aspergillus section Nigri reveals drivers in fungal speciation.</title>
        <authorList>
            <consortium name="DOE Joint Genome Institute"/>
            <person name="Vesth T.C."/>
            <person name="Nybo J."/>
            <person name="Theobald S."/>
            <person name="Brandl J."/>
            <person name="Frisvad J.C."/>
            <person name="Nielsen K.F."/>
            <person name="Lyhne E.K."/>
            <person name="Kogle M.E."/>
            <person name="Kuo A."/>
            <person name="Riley R."/>
            <person name="Clum A."/>
            <person name="Nolan M."/>
            <person name="Lipzen A."/>
            <person name="Salamov A."/>
            <person name="Henrissat B."/>
            <person name="Wiebenga A."/>
            <person name="De vries R.P."/>
            <person name="Grigoriev I.V."/>
            <person name="Mortensen U.H."/>
            <person name="Andersen M.R."/>
            <person name="Baker S.E."/>
        </authorList>
    </citation>
    <scope>NUCLEOTIDE SEQUENCE</scope>
    <source>
        <strain evidence="11">IBT 28561</strain>
    </source>
</reference>
<dbReference type="GO" id="GO:0005737">
    <property type="term" value="C:cytoplasm"/>
    <property type="evidence" value="ECO:0007669"/>
    <property type="project" value="TreeGrafter"/>
</dbReference>
<dbReference type="GO" id="GO:0000245">
    <property type="term" value="P:spliceosomal complex assembly"/>
    <property type="evidence" value="ECO:0007669"/>
    <property type="project" value="TreeGrafter"/>
</dbReference>
<keyword evidence="6 9" id="KW-0067">ATP-binding</keyword>
<dbReference type="InterPro" id="IPR000719">
    <property type="entry name" value="Prot_kinase_dom"/>
</dbReference>
<dbReference type="OrthoDB" id="5979581at2759"/>
<evidence type="ECO:0000256" key="5">
    <source>
        <dbReference type="ARBA" id="ARBA00022777"/>
    </source>
</evidence>
<dbReference type="GeneID" id="36547220"/>
<dbReference type="PANTHER" id="PTHR47634">
    <property type="entry name" value="PROTEIN KINASE DOMAIN-CONTAINING PROTEIN-RELATED"/>
    <property type="match status" value="1"/>
</dbReference>
<dbReference type="Proteomes" id="UP000234254">
    <property type="component" value="Unassembled WGS sequence"/>
</dbReference>
<comment type="catalytic activity">
    <reaction evidence="8">
        <text>L-seryl-[protein] + ATP = O-phospho-L-seryl-[protein] + ADP + H(+)</text>
        <dbReference type="Rhea" id="RHEA:17989"/>
        <dbReference type="Rhea" id="RHEA-COMP:9863"/>
        <dbReference type="Rhea" id="RHEA-COMP:11604"/>
        <dbReference type="ChEBI" id="CHEBI:15378"/>
        <dbReference type="ChEBI" id="CHEBI:29999"/>
        <dbReference type="ChEBI" id="CHEBI:30616"/>
        <dbReference type="ChEBI" id="CHEBI:83421"/>
        <dbReference type="ChEBI" id="CHEBI:456216"/>
        <dbReference type="EC" id="2.7.11.1"/>
    </reaction>
</comment>
<dbReference type="PROSITE" id="PS00107">
    <property type="entry name" value="PROTEIN_KINASE_ATP"/>
    <property type="match status" value="1"/>
</dbReference>
<evidence type="ECO:0000256" key="2">
    <source>
        <dbReference type="ARBA" id="ARBA00022527"/>
    </source>
</evidence>
<evidence type="ECO:0000256" key="6">
    <source>
        <dbReference type="ARBA" id="ARBA00022840"/>
    </source>
</evidence>
<feature type="binding site" evidence="9">
    <location>
        <position position="83"/>
    </location>
    <ligand>
        <name>ATP</name>
        <dbReference type="ChEBI" id="CHEBI:30616"/>
    </ligand>
</feature>
<evidence type="ECO:0000256" key="7">
    <source>
        <dbReference type="ARBA" id="ARBA00047899"/>
    </source>
</evidence>
<comment type="caution">
    <text evidence="11">The sequence shown here is derived from an EMBL/GenBank/DDBJ whole genome shotgun (WGS) entry which is preliminary data.</text>
</comment>
<gene>
    <name evidence="11" type="ORF">P168DRAFT_313713</name>
</gene>
<dbReference type="VEuPathDB" id="FungiDB:P168DRAFT_313713"/>
<keyword evidence="5 11" id="KW-0418">Kinase</keyword>
<accession>A0A2I1CQR8</accession>
<dbReference type="InterPro" id="IPR017441">
    <property type="entry name" value="Protein_kinase_ATP_BS"/>
</dbReference>
<dbReference type="EC" id="2.7.11.1" evidence="1"/>
<dbReference type="PANTHER" id="PTHR47634:SF9">
    <property type="entry name" value="PROTEIN KINASE DOMAIN-CONTAINING PROTEIN-RELATED"/>
    <property type="match status" value="1"/>
</dbReference>
<protein>
    <recommendedName>
        <fullName evidence="1">non-specific serine/threonine protein kinase</fullName>
        <ecNumber evidence="1">2.7.11.1</ecNumber>
    </recommendedName>
</protein>